<reference evidence="2 3" key="1">
    <citation type="submission" date="2023-07" db="EMBL/GenBank/DDBJ databases">
        <title>Genomic Encyclopedia of Type Strains, Phase IV (KMG-IV): sequencing the most valuable type-strain genomes for metagenomic binning, comparative biology and taxonomic classification.</title>
        <authorList>
            <person name="Goeker M."/>
        </authorList>
    </citation>
    <scope>NUCLEOTIDE SEQUENCE [LARGE SCALE GENOMIC DNA]</scope>
    <source>
        <strain evidence="2 3">NIO-1023</strain>
    </source>
</reference>
<dbReference type="InterPro" id="IPR020941">
    <property type="entry name" value="SUFU-like_domain"/>
</dbReference>
<evidence type="ECO:0000313" key="2">
    <source>
        <dbReference type="EMBL" id="MDP9765130.1"/>
    </source>
</evidence>
<protein>
    <recommendedName>
        <fullName evidence="1">Suppressor of fused-like domain-containing protein</fullName>
    </recommendedName>
</protein>
<dbReference type="RefSeq" id="WP_307466698.1">
    <property type="nucleotide sequence ID" value="NZ_JAURUR010000009.1"/>
</dbReference>
<accession>A0ABT9MF05</accession>
<proteinExistence type="predicted"/>
<dbReference type="Proteomes" id="UP001232163">
    <property type="component" value="Unassembled WGS sequence"/>
</dbReference>
<dbReference type="EMBL" id="JAURUR010000009">
    <property type="protein sequence ID" value="MDP9765130.1"/>
    <property type="molecule type" value="Genomic_DNA"/>
</dbReference>
<organism evidence="2 3">
    <name type="scientific">Deinococcus enclensis</name>
    <dbReference type="NCBI Taxonomy" id="1049582"/>
    <lineage>
        <taxon>Bacteria</taxon>
        <taxon>Thermotogati</taxon>
        <taxon>Deinococcota</taxon>
        <taxon>Deinococci</taxon>
        <taxon>Deinococcales</taxon>
        <taxon>Deinococcaceae</taxon>
        <taxon>Deinococcus</taxon>
    </lineage>
</organism>
<evidence type="ECO:0000313" key="3">
    <source>
        <dbReference type="Proteomes" id="UP001232163"/>
    </source>
</evidence>
<comment type="caution">
    <text evidence="2">The sequence shown here is derived from an EMBL/GenBank/DDBJ whole genome shotgun (WGS) entry which is preliminary data.</text>
</comment>
<feature type="domain" description="Suppressor of fused-like" evidence="1">
    <location>
        <begin position="50"/>
        <end position="185"/>
    </location>
</feature>
<gene>
    <name evidence="2" type="ORF">QO006_002578</name>
</gene>
<evidence type="ECO:0000259" key="1">
    <source>
        <dbReference type="Pfam" id="PF05076"/>
    </source>
</evidence>
<name>A0ABT9MF05_9DEIO</name>
<dbReference type="Pfam" id="PF05076">
    <property type="entry name" value="SUFU"/>
    <property type="match status" value="1"/>
</dbReference>
<keyword evidence="3" id="KW-1185">Reference proteome</keyword>
<sequence>MADLDAILAVRDRMDRWLGPPTTLLTSTVSIHPEATPFACATYVQDAVFSVSVGASVGRIPHSEHRYRDARGMRHEYLIAHPADHPGIPDTLRRLALYPFVEEAFVFSGAYLHIPGAPGLLEAEPACLFYLTDPFEHDDRLYTAQPHGQIDHPDFMIQVLWAIPIYRSEFRFLQRHGYEQFEDACLNPAVDYASPMRVPLV</sequence>